<protein>
    <submittedName>
        <fullName evidence="3">SDR family oxidoreductase</fullName>
    </submittedName>
</protein>
<dbReference type="RefSeq" id="WP_126954696.1">
    <property type="nucleotide sequence ID" value="NZ_RZGR01000027.1"/>
</dbReference>
<dbReference type="SUPFAM" id="SSF51735">
    <property type="entry name" value="NAD(P)-binding Rossmann-fold domains"/>
    <property type="match status" value="1"/>
</dbReference>
<gene>
    <name evidence="3" type="ORF">EKM59_08750</name>
</gene>
<evidence type="ECO:0000256" key="1">
    <source>
        <dbReference type="ARBA" id="ARBA00023027"/>
    </source>
</evidence>
<dbReference type="Proteomes" id="UP000288012">
    <property type="component" value="Unassembled WGS sequence"/>
</dbReference>
<keyword evidence="1" id="KW-0520">NAD</keyword>
<accession>A0A433JHU2</accession>
<keyword evidence="4" id="KW-1185">Reference proteome</keyword>
<sequence>MHPVFFIFGFGYTAQCLAVKLHALGFEVAGTTRCQEKILDANLEGQLLDFAAMDIEKYLAQATHILVCIPPVAAGGDCVLTKYGSLLAHYSSHIQWLGYLSSTGVYGNYDGQWVDERSPCIPQSGHGRLRLNAEKDWIQFAEKNQLPLQIFRLAGIYGPGRSALERIRAGKPYSIFKKGQVFSRIHVEDIVSILIASMHAISPFSIYNVADDEPAPSHLVDAYAADLLHQPPLPLLAFEKAGLSPMEKEFYANNRRVSNSKIKQELQVTLQYPTFREGLQQVLAFMLRNKSVQ</sequence>
<evidence type="ECO:0000313" key="4">
    <source>
        <dbReference type="Proteomes" id="UP000288012"/>
    </source>
</evidence>
<evidence type="ECO:0000313" key="3">
    <source>
        <dbReference type="EMBL" id="RUQ84452.1"/>
    </source>
</evidence>
<dbReference type="Gene3D" id="3.40.50.720">
    <property type="entry name" value="NAD(P)-binding Rossmann-like Domain"/>
    <property type="match status" value="1"/>
</dbReference>
<organism evidence="3 4">
    <name type="scientific">Legionella septentrionalis</name>
    <dbReference type="NCBI Taxonomy" id="2498109"/>
    <lineage>
        <taxon>Bacteria</taxon>
        <taxon>Pseudomonadati</taxon>
        <taxon>Pseudomonadota</taxon>
        <taxon>Gammaproteobacteria</taxon>
        <taxon>Legionellales</taxon>
        <taxon>Legionellaceae</taxon>
        <taxon>Legionella</taxon>
    </lineage>
</organism>
<feature type="domain" description="NAD-dependent epimerase/dehydratase" evidence="2">
    <location>
        <begin position="94"/>
        <end position="210"/>
    </location>
</feature>
<dbReference type="InterPro" id="IPR036291">
    <property type="entry name" value="NAD(P)-bd_dom_sf"/>
</dbReference>
<dbReference type="CDD" id="cd05266">
    <property type="entry name" value="SDR_a4"/>
    <property type="match status" value="1"/>
</dbReference>
<dbReference type="InterPro" id="IPR001509">
    <property type="entry name" value="Epimerase_deHydtase"/>
</dbReference>
<evidence type="ECO:0000259" key="2">
    <source>
        <dbReference type="Pfam" id="PF01370"/>
    </source>
</evidence>
<reference evidence="3 4" key="1">
    <citation type="submission" date="2018-12" db="EMBL/GenBank/DDBJ databases">
        <title>Legionella sp,whole genome shotgun sequence.</title>
        <authorList>
            <person name="Wu H."/>
        </authorList>
    </citation>
    <scope>NUCLEOTIDE SEQUENCE [LARGE SCALE GENOMIC DNA]</scope>
    <source>
        <strain evidence="4">km714</strain>
    </source>
</reference>
<dbReference type="AlphaFoldDB" id="A0A433JHU2"/>
<comment type="caution">
    <text evidence="3">The sequence shown here is derived from an EMBL/GenBank/DDBJ whole genome shotgun (WGS) entry which is preliminary data.</text>
</comment>
<name>A0A433JHU2_9GAMM</name>
<dbReference type="PANTHER" id="PTHR43574">
    <property type="entry name" value="EPIMERASE-RELATED"/>
    <property type="match status" value="1"/>
</dbReference>
<proteinExistence type="predicted"/>
<dbReference type="Pfam" id="PF01370">
    <property type="entry name" value="Epimerase"/>
    <property type="match status" value="1"/>
</dbReference>
<dbReference type="EMBL" id="RZGR01000027">
    <property type="protein sequence ID" value="RUQ84452.1"/>
    <property type="molecule type" value="Genomic_DNA"/>
</dbReference>